<dbReference type="PANTHER" id="PTHR43369">
    <property type="entry name" value="PHOSPHORIBOSYLGLYCINAMIDE FORMYLTRANSFERASE"/>
    <property type="match status" value="1"/>
</dbReference>
<evidence type="ECO:0000256" key="1">
    <source>
        <dbReference type="ARBA" id="ARBA00005054"/>
    </source>
</evidence>
<dbReference type="Gene3D" id="3.40.50.170">
    <property type="entry name" value="Formyl transferase, N-terminal domain"/>
    <property type="match status" value="1"/>
</dbReference>
<comment type="pathway">
    <text evidence="1">Purine metabolism; IMP biosynthesis via de novo pathway; N(2)-formyl-N(1)-(5-phospho-D-ribosyl)glycinamide from N(1)-(5-phospho-D-ribosyl)glycinamide (10-formyl THF route): step 1/1.</text>
</comment>
<proteinExistence type="predicted"/>
<feature type="domain" description="Formyl transferase N-terminal" evidence="5">
    <location>
        <begin position="11"/>
        <end position="173"/>
    </location>
</feature>
<dbReference type="EMBL" id="CP094669">
    <property type="protein sequence ID" value="UOG76010.1"/>
    <property type="molecule type" value="Genomic_DNA"/>
</dbReference>
<dbReference type="InterPro" id="IPR002376">
    <property type="entry name" value="Formyl_transf_N"/>
</dbReference>
<protein>
    <recommendedName>
        <fullName evidence="2">phosphoribosylglycinamide formyltransferase 1</fullName>
        <ecNumber evidence="2">2.1.2.2</ecNumber>
    </recommendedName>
</protein>
<dbReference type="InterPro" id="IPR036477">
    <property type="entry name" value="Formyl_transf_N_sf"/>
</dbReference>
<reference evidence="6 7" key="1">
    <citation type="submission" date="2022-03" db="EMBL/GenBank/DDBJ databases">
        <title>Hymenobactersp. isolated from the air.</title>
        <authorList>
            <person name="Won M."/>
            <person name="Kwon S.-W."/>
        </authorList>
    </citation>
    <scope>NUCLEOTIDE SEQUENCE [LARGE SCALE GENOMIC DNA]</scope>
    <source>
        <strain evidence="6 7">KACC 21982</strain>
    </source>
</reference>
<keyword evidence="4" id="KW-0658">Purine biosynthesis</keyword>
<keyword evidence="7" id="KW-1185">Reference proteome</keyword>
<evidence type="ECO:0000256" key="4">
    <source>
        <dbReference type="ARBA" id="ARBA00022755"/>
    </source>
</evidence>
<evidence type="ECO:0000256" key="3">
    <source>
        <dbReference type="ARBA" id="ARBA00022679"/>
    </source>
</evidence>
<accession>A0ABY4D0F4</accession>
<dbReference type="Pfam" id="PF00551">
    <property type="entry name" value="Formyl_trans_N"/>
    <property type="match status" value="1"/>
</dbReference>
<organism evidence="6 7">
    <name type="scientific">Hymenobacter tibetensis</name>
    <dbReference type="NCBI Taxonomy" id="497967"/>
    <lineage>
        <taxon>Bacteria</taxon>
        <taxon>Pseudomonadati</taxon>
        <taxon>Bacteroidota</taxon>
        <taxon>Cytophagia</taxon>
        <taxon>Cytophagales</taxon>
        <taxon>Hymenobacteraceae</taxon>
        <taxon>Hymenobacter</taxon>
    </lineage>
</organism>
<dbReference type="PANTHER" id="PTHR43369:SF2">
    <property type="entry name" value="PHOSPHORIBOSYLGLYCINAMIDE FORMYLTRANSFERASE"/>
    <property type="match status" value="1"/>
</dbReference>
<evidence type="ECO:0000313" key="6">
    <source>
        <dbReference type="EMBL" id="UOG76010.1"/>
    </source>
</evidence>
<dbReference type="Proteomes" id="UP000831113">
    <property type="component" value="Chromosome"/>
</dbReference>
<evidence type="ECO:0000313" key="7">
    <source>
        <dbReference type="Proteomes" id="UP000831113"/>
    </source>
</evidence>
<evidence type="ECO:0000259" key="5">
    <source>
        <dbReference type="Pfam" id="PF00551"/>
    </source>
</evidence>
<dbReference type="SUPFAM" id="SSF53328">
    <property type="entry name" value="Formyltransferase"/>
    <property type="match status" value="1"/>
</dbReference>
<keyword evidence="3" id="KW-0808">Transferase</keyword>
<gene>
    <name evidence="6" type="ORF">MTX78_05270</name>
</gene>
<evidence type="ECO:0000256" key="2">
    <source>
        <dbReference type="ARBA" id="ARBA00012254"/>
    </source>
</evidence>
<dbReference type="EC" id="2.1.2.2" evidence="2"/>
<sequence>MSDIAPQEPVRVGFLVSGNGGSLKFVHHVLAYLKLPFVVTAVLADRACGALEYARAVGLPCQLLDYTRKDAGALQQALQEASPDVVVTNIHKIIDAETLRLLPGRFINLHYSLLPAFKGLIGMQTIDKARELNVTVVGATCHEVDEQVDNGRCLAQFAVGVDWSRDTLPEVYELVFRGACLALLQGLLQHRHTTSKHTQHVVNLLDRPSIFAPALSFPAEALDEAFWQYLKKH</sequence>
<name>A0ABY4D0F4_9BACT</name>
<dbReference type="RefSeq" id="WP_243800547.1">
    <property type="nucleotide sequence ID" value="NZ_CP094669.1"/>
</dbReference>